<keyword evidence="1" id="KW-0812">Transmembrane</keyword>
<keyword evidence="1" id="KW-0472">Membrane</keyword>
<dbReference type="Pfam" id="PF01930">
    <property type="entry name" value="Cas_Cas4"/>
    <property type="match status" value="1"/>
</dbReference>
<protein>
    <recommendedName>
        <fullName evidence="2">DUF83 domain-containing protein</fullName>
    </recommendedName>
</protein>
<sequence>MGIFHMVLFVFLTIFACFFIYRIFRGANKVVYRDKKGTYAPILENHQWKIRGKPDLILKNNWYVTVGEKKSGISAKNSPRFHDQMQLTAGFVLAEQYGTVRGGYLYYRNKSFYIKNTTRQRQKLADILEYMETSEKGGPVPVNPSKVKCRSCIYRKKQCTFSK</sequence>
<dbReference type="InterPro" id="IPR022765">
    <property type="entry name" value="Dna2/Cas4_DUF83"/>
</dbReference>
<dbReference type="RefSeq" id="WP_143030970.1">
    <property type="nucleotide sequence ID" value="NZ_FNNC01000003.1"/>
</dbReference>
<name>A0A1H2UN37_9BACI</name>
<evidence type="ECO:0000259" key="2">
    <source>
        <dbReference type="Pfam" id="PF01930"/>
    </source>
</evidence>
<proteinExistence type="predicted"/>
<dbReference type="InterPro" id="IPR011604">
    <property type="entry name" value="PDDEXK-like_dom_sf"/>
</dbReference>
<keyword evidence="4" id="KW-1185">Reference proteome</keyword>
<feature type="domain" description="DUF83" evidence="2">
    <location>
        <begin position="51"/>
        <end position="156"/>
    </location>
</feature>
<dbReference type="AlphaFoldDB" id="A0A1H2UN37"/>
<dbReference type="Proteomes" id="UP000199488">
    <property type="component" value="Unassembled WGS sequence"/>
</dbReference>
<dbReference type="Gene3D" id="3.90.320.10">
    <property type="match status" value="1"/>
</dbReference>
<keyword evidence="1" id="KW-1133">Transmembrane helix</keyword>
<accession>A0A1H2UN37</accession>
<feature type="transmembrane region" description="Helical" evidence="1">
    <location>
        <begin position="6"/>
        <end position="24"/>
    </location>
</feature>
<reference evidence="3 4" key="1">
    <citation type="submission" date="2016-10" db="EMBL/GenBank/DDBJ databases">
        <authorList>
            <person name="de Groot N.N."/>
        </authorList>
    </citation>
    <scope>NUCLEOTIDE SEQUENCE [LARGE SCALE GENOMIC DNA]</scope>
    <source>
        <strain evidence="3 4">DSM 23126</strain>
    </source>
</reference>
<dbReference type="STRING" id="1122204.SAMN05421781_1782"/>
<organism evidence="3 4">
    <name type="scientific">Marinococcus luteus</name>
    <dbReference type="NCBI Taxonomy" id="1122204"/>
    <lineage>
        <taxon>Bacteria</taxon>
        <taxon>Bacillati</taxon>
        <taxon>Bacillota</taxon>
        <taxon>Bacilli</taxon>
        <taxon>Bacillales</taxon>
        <taxon>Bacillaceae</taxon>
        <taxon>Marinococcus</taxon>
    </lineage>
</organism>
<gene>
    <name evidence="3" type="ORF">SAMN05421781_1782</name>
</gene>
<dbReference type="EMBL" id="FNNC01000003">
    <property type="protein sequence ID" value="SDW56999.1"/>
    <property type="molecule type" value="Genomic_DNA"/>
</dbReference>
<evidence type="ECO:0000313" key="4">
    <source>
        <dbReference type="Proteomes" id="UP000199488"/>
    </source>
</evidence>
<evidence type="ECO:0000256" key="1">
    <source>
        <dbReference type="SAM" id="Phobius"/>
    </source>
</evidence>
<evidence type="ECO:0000313" key="3">
    <source>
        <dbReference type="EMBL" id="SDW56999.1"/>
    </source>
</evidence>